<evidence type="ECO:0000313" key="2">
    <source>
        <dbReference type="EMBL" id="KAJ3577224.1"/>
    </source>
</evidence>
<proteinExistence type="predicted"/>
<dbReference type="AlphaFoldDB" id="A0A9W8TPF2"/>
<sequence length="178" mass="18640">MRIDRSKGTPTEQVPKSFVNVLATGDEQAPASFPLQEWCIRPPEAVVTLPVRGMCVVRGVVCCGWLCLAGDMPRKKSGEAGLAAESTVSTAEMTQCVGVSVEWSITGGPAESSVYQDGEELLSGRDGEGEEREVKSRPEGQGPISRSKKKSVGGADGGSGGTYFGKTGTSVQVQVAIF</sequence>
<feature type="region of interest" description="Disordered" evidence="1">
    <location>
        <begin position="122"/>
        <end position="166"/>
    </location>
</feature>
<feature type="compositionally biased region" description="Gly residues" evidence="1">
    <location>
        <begin position="154"/>
        <end position="163"/>
    </location>
</feature>
<name>A0A9W8TPF2_9PEZI</name>
<accession>A0A9W8TPF2</accession>
<evidence type="ECO:0000313" key="3">
    <source>
        <dbReference type="Proteomes" id="UP001148614"/>
    </source>
</evidence>
<reference evidence="2" key="1">
    <citation type="submission" date="2022-07" db="EMBL/GenBank/DDBJ databases">
        <title>Genome Sequence of Xylaria arbuscula.</title>
        <authorList>
            <person name="Buettner E."/>
        </authorList>
    </citation>
    <scope>NUCLEOTIDE SEQUENCE</scope>
    <source>
        <strain evidence="2">VT107</strain>
    </source>
</reference>
<gene>
    <name evidence="2" type="ORF">NPX13_g3344</name>
</gene>
<organism evidence="2 3">
    <name type="scientific">Xylaria arbuscula</name>
    <dbReference type="NCBI Taxonomy" id="114810"/>
    <lineage>
        <taxon>Eukaryota</taxon>
        <taxon>Fungi</taxon>
        <taxon>Dikarya</taxon>
        <taxon>Ascomycota</taxon>
        <taxon>Pezizomycotina</taxon>
        <taxon>Sordariomycetes</taxon>
        <taxon>Xylariomycetidae</taxon>
        <taxon>Xylariales</taxon>
        <taxon>Xylariaceae</taxon>
        <taxon>Xylaria</taxon>
    </lineage>
</organism>
<feature type="compositionally biased region" description="Basic and acidic residues" evidence="1">
    <location>
        <begin position="122"/>
        <end position="138"/>
    </location>
</feature>
<dbReference type="EMBL" id="JANPWZ010000409">
    <property type="protein sequence ID" value="KAJ3577224.1"/>
    <property type="molecule type" value="Genomic_DNA"/>
</dbReference>
<evidence type="ECO:0000256" key="1">
    <source>
        <dbReference type="SAM" id="MobiDB-lite"/>
    </source>
</evidence>
<comment type="caution">
    <text evidence="2">The sequence shown here is derived from an EMBL/GenBank/DDBJ whole genome shotgun (WGS) entry which is preliminary data.</text>
</comment>
<keyword evidence="3" id="KW-1185">Reference proteome</keyword>
<dbReference type="Proteomes" id="UP001148614">
    <property type="component" value="Unassembled WGS sequence"/>
</dbReference>
<protein>
    <submittedName>
        <fullName evidence="2">Uncharacterized protein</fullName>
    </submittedName>
</protein>